<reference evidence="2 3" key="1">
    <citation type="journal article" date="2010" name="J. Bacteriol.">
        <title>Genome sequence of the dioxin-mineralizing bacterium Sphingomonas wittichii RW1.</title>
        <authorList>
            <person name="Miller T.R."/>
            <person name="Delcher A.L."/>
            <person name="Salzberg S.L."/>
            <person name="Saunders E."/>
            <person name="Detter J.C."/>
            <person name="Halden R.U."/>
        </authorList>
    </citation>
    <scope>NUCLEOTIDE SEQUENCE [LARGE SCALE GENOMIC DNA]</scope>
    <source>
        <strain evidence="3">DSM 6014 / CCUG 31198 / JCM 15750 / NBRC 105917 / EY 4224 / RW1</strain>
    </source>
</reference>
<dbReference type="Proteomes" id="UP000001989">
    <property type="component" value="Chromosome"/>
</dbReference>
<name>A0A9J9HD69_RHIWR</name>
<feature type="region of interest" description="Disordered" evidence="1">
    <location>
        <begin position="127"/>
        <end position="176"/>
    </location>
</feature>
<accession>A0A9J9HD69</accession>
<dbReference type="AlphaFoldDB" id="A0A9J9HD69"/>
<protein>
    <submittedName>
        <fullName evidence="2">Uncharacterized protein</fullName>
    </submittedName>
</protein>
<gene>
    <name evidence="2" type="ordered locus">Swit_2960</name>
</gene>
<sequence length="176" mass="18518">MWSVNGDAHPRHPGGGRDDENISLPPVPAGCIAARSSEPRRIRREEVTKSASEVMHDVLVAAVIDGLGALRAASKGVPNALLRDLGAIHPNTTFQDLPAELQASIQTSVRAAFTRLQSEGYTVLNPKVAGVAPRPQPRPTGGPGRGPGGGGRPGAPRDPRRPRPDRPPSGKRPPRS</sequence>
<organism evidence="2 3">
    <name type="scientific">Rhizorhabdus wittichii (strain DSM 6014 / CCUG 31198 / JCM 15750 / NBRC 105917 / EY 4224 / RW1)</name>
    <name type="common">Sphingomonas wittichii</name>
    <dbReference type="NCBI Taxonomy" id="392499"/>
    <lineage>
        <taxon>Bacteria</taxon>
        <taxon>Pseudomonadati</taxon>
        <taxon>Pseudomonadota</taxon>
        <taxon>Alphaproteobacteria</taxon>
        <taxon>Sphingomonadales</taxon>
        <taxon>Sphingomonadaceae</taxon>
        <taxon>Rhizorhabdus</taxon>
    </lineage>
</organism>
<keyword evidence="3" id="KW-1185">Reference proteome</keyword>
<feature type="region of interest" description="Disordered" evidence="1">
    <location>
        <begin position="1"/>
        <end position="36"/>
    </location>
</feature>
<feature type="compositionally biased region" description="Gly residues" evidence="1">
    <location>
        <begin position="141"/>
        <end position="153"/>
    </location>
</feature>
<dbReference type="KEGG" id="swi:Swit_2960"/>
<evidence type="ECO:0000256" key="1">
    <source>
        <dbReference type="SAM" id="MobiDB-lite"/>
    </source>
</evidence>
<feature type="compositionally biased region" description="Basic and acidic residues" evidence="1">
    <location>
        <begin position="155"/>
        <end position="168"/>
    </location>
</feature>
<dbReference type="EMBL" id="CP000699">
    <property type="protein sequence ID" value="ABQ69312.1"/>
    <property type="molecule type" value="Genomic_DNA"/>
</dbReference>
<proteinExistence type="predicted"/>
<evidence type="ECO:0000313" key="2">
    <source>
        <dbReference type="EMBL" id="ABQ69312.1"/>
    </source>
</evidence>
<evidence type="ECO:0000313" key="3">
    <source>
        <dbReference type="Proteomes" id="UP000001989"/>
    </source>
</evidence>